<name>A0ABN9TUI9_9DINO</name>
<dbReference type="Proteomes" id="UP001189429">
    <property type="component" value="Unassembled WGS sequence"/>
</dbReference>
<feature type="region of interest" description="Disordered" evidence="1">
    <location>
        <begin position="1"/>
        <end position="149"/>
    </location>
</feature>
<gene>
    <name evidence="2" type="ORF">PCOR1329_LOCUS42480</name>
</gene>
<reference evidence="2" key="1">
    <citation type="submission" date="2023-10" db="EMBL/GenBank/DDBJ databases">
        <authorList>
            <person name="Chen Y."/>
            <person name="Shah S."/>
            <person name="Dougan E. K."/>
            <person name="Thang M."/>
            <person name="Chan C."/>
        </authorList>
    </citation>
    <scope>NUCLEOTIDE SEQUENCE [LARGE SCALE GENOMIC DNA]</scope>
</reference>
<feature type="compositionally biased region" description="Low complexity" evidence="1">
    <location>
        <begin position="84"/>
        <end position="98"/>
    </location>
</feature>
<comment type="caution">
    <text evidence="2">The sequence shown here is derived from an EMBL/GenBank/DDBJ whole genome shotgun (WGS) entry which is preliminary data.</text>
</comment>
<feature type="compositionally biased region" description="Basic residues" evidence="1">
    <location>
        <begin position="99"/>
        <end position="124"/>
    </location>
</feature>
<dbReference type="EMBL" id="CAUYUJ010015104">
    <property type="protein sequence ID" value="CAK0849902.1"/>
    <property type="molecule type" value="Genomic_DNA"/>
</dbReference>
<proteinExistence type="predicted"/>
<evidence type="ECO:0000313" key="2">
    <source>
        <dbReference type="EMBL" id="CAK0849902.1"/>
    </source>
</evidence>
<evidence type="ECO:0000313" key="3">
    <source>
        <dbReference type="Proteomes" id="UP001189429"/>
    </source>
</evidence>
<feature type="compositionally biased region" description="Basic residues" evidence="1">
    <location>
        <begin position="33"/>
        <end position="64"/>
    </location>
</feature>
<feature type="compositionally biased region" description="Pro residues" evidence="1">
    <location>
        <begin position="22"/>
        <end position="32"/>
    </location>
</feature>
<organism evidence="2 3">
    <name type="scientific">Prorocentrum cordatum</name>
    <dbReference type="NCBI Taxonomy" id="2364126"/>
    <lineage>
        <taxon>Eukaryota</taxon>
        <taxon>Sar</taxon>
        <taxon>Alveolata</taxon>
        <taxon>Dinophyceae</taxon>
        <taxon>Prorocentrales</taxon>
        <taxon>Prorocentraceae</taxon>
        <taxon>Prorocentrum</taxon>
    </lineage>
</organism>
<keyword evidence="3" id="KW-1185">Reference proteome</keyword>
<protein>
    <submittedName>
        <fullName evidence="2">Uncharacterized protein</fullName>
    </submittedName>
</protein>
<evidence type="ECO:0000256" key="1">
    <source>
        <dbReference type="SAM" id="MobiDB-lite"/>
    </source>
</evidence>
<feature type="non-terminal residue" evidence="2">
    <location>
        <position position="1"/>
    </location>
</feature>
<feature type="compositionally biased region" description="Basic residues" evidence="1">
    <location>
        <begin position="73"/>
        <end position="83"/>
    </location>
</feature>
<accession>A0ABN9TUI9</accession>
<sequence length="240" mass="26701">APRPVPRPARAPRRPGTHRSAAPPPPGPGPRGRPPRPPRHRPPRALRRRRPPSRGRPPRGRQCRRPSWDRPRTGQRRRRRRRASAPGLSRPPRRGQAPPRRRRRRRRRRRPRTGPPGRRSRTPRRSPGAKAPVGLRGARGRQPRGRSTASATCGSCCEGVARAWLGGRCFFGRAARSACGGALPSVGCQLLALYSRLHLITMFDVCWRGYLPCCPPDLGAVAAAASCSFVMNYFSARLAR</sequence>